<evidence type="ECO:0000256" key="4">
    <source>
        <dbReference type="ARBA" id="ARBA00023136"/>
    </source>
</evidence>
<feature type="region of interest" description="Disordered" evidence="5">
    <location>
        <begin position="1"/>
        <end position="117"/>
    </location>
</feature>
<dbReference type="Proteomes" id="UP000309340">
    <property type="component" value="Unassembled WGS sequence"/>
</dbReference>
<keyword evidence="4" id="KW-0472">Membrane</keyword>
<evidence type="ECO:0000256" key="1">
    <source>
        <dbReference type="ARBA" id="ARBA00004370"/>
    </source>
</evidence>
<dbReference type="Gene3D" id="2.60.120.920">
    <property type="match status" value="1"/>
</dbReference>
<comment type="caution">
    <text evidence="6">The sequence shown here is derived from an EMBL/GenBank/DDBJ whole genome shotgun (WGS) entry which is preliminary data.</text>
</comment>
<keyword evidence="2" id="KW-0812">Transmembrane</keyword>
<feature type="compositionally biased region" description="Pro residues" evidence="5">
    <location>
        <begin position="72"/>
        <end position="90"/>
    </location>
</feature>
<dbReference type="STRING" id="329884.A0A4U0XSA8"/>
<accession>A0A4U0XSA8</accession>
<evidence type="ECO:0000313" key="7">
    <source>
        <dbReference type="Proteomes" id="UP000309340"/>
    </source>
</evidence>
<dbReference type="PANTHER" id="PTHR12864">
    <property type="entry name" value="RAN BINDING PROTEIN 9-RELATED"/>
    <property type="match status" value="1"/>
</dbReference>
<evidence type="ECO:0000256" key="5">
    <source>
        <dbReference type="SAM" id="MobiDB-lite"/>
    </source>
</evidence>
<dbReference type="CDD" id="cd12910">
    <property type="entry name" value="SPRY_SSH4_like"/>
    <property type="match status" value="1"/>
</dbReference>
<dbReference type="AlphaFoldDB" id="A0A4U0XSA8"/>
<dbReference type="GO" id="GO:0016020">
    <property type="term" value="C:membrane"/>
    <property type="evidence" value="ECO:0007669"/>
    <property type="project" value="UniProtKB-SubCell"/>
</dbReference>
<dbReference type="InterPro" id="IPR043136">
    <property type="entry name" value="B30.2/SPRY_sf"/>
</dbReference>
<feature type="compositionally biased region" description="Polar residues" evidence="5">
    <location>
        <begin position="1"/>
        <end position="24"/>
    </location>
</feature>
<dbReference type="OrthoDB" id="25503at2759"/>
<comment type="subcellular location">
    <subcellularLocation>
        <location evidence="1">Membrane</location>
    </subcellularLocation>
</comment>
<evidence type="ECO:0000256" key="2">
    <source>
        <dbReference type="ARBA" id="ARBA00022692"/>
    </source>
</evidence>
<protein>
    <recommendedName>
        <fullName evidence="8">SPRY domain-containing protein</fullName>
    </recommendedName>
</protein>
<gene>
    <name evidence="6" type="ORF">B0A55_03620</name>
</gene>
<dbReference type="InterPro" id="IPR050618">
    <property type="entry name" value="Ubq-SigPath_Reg"/>
</dbReference>
<organism evidence="6 7">
    <name type="scientific">Friedmanniomyces simplex</name>
    <dbReference type="NCBI Taxonomy" id="329884"/>
    <lineage>
        <taxon>Eukaryota</taxon>
        <taxon>Fungi</taxon>
        <taxon>Dikarya</taxon>
        <taxon>Ascomycota</taxon>
        <taxon>Pezizomycotina</taxon>
        <taxon>Dothideomycetes</taxon>
        <taxon>Dothideomycetidae</taxon>
        <taxon>Mycosphaerellales</taxon>
        <taxon>Teratosphaeriaceae</taxon>
        <taxon>Friedmanniomyces</taxon>
    </lineage>
</organism>
<reference evidence="6 7" key="1">
    <citation type="submission" date="2017-03" db="EMBL/GenBank/DDBJ databases">
        <title>Genomes of endolithic fungi from Antarctica.</title>
        <authorList>
            <person name="Coleine C."/>
            <person name="Masonjones S."/>
            <person name="Stajich J.E."/>
        </authorList>
    </citation>
    <scope>NUCLEOTIDE SEQUENCE [LARGE SCALE GENOMIC DNA]</scope>
    <source>
        <strain evidence="6 7">CCFEE 5184</strain>
    </source>
</reference>
<evidence type="ECO:0000256" key="3">
    <source>
        <dbReference type="ARBA" id="ARBA00022989"/>
    </source>
</evidence>
<dbReference type="InterPro" id="IPR035780">
    <property type="entry name" value="SPRY_Ssh4-like"/>
</dbReference>
<sequence>MRTSTMSRSQAAHQATGQHPSNSDAPPAYSAPTGPPPSWHSEKKQAAHDNDFAPPRGTPPSHSSRDEDYAPPAGPPPSHAASDPDPPPYDPWLAIPDNALLPPPPSLKDAKSPTANATFSDAARAHAWCRQNPLWPAQPHPPQTLQRIRNGHITLTQPPNTRNDIHLTTTSLGGAHVRTSASCGDTIFLSDLPLYTALATPAPKTTIYFELKVLHMGPLDHHGEATAGIAIGFLAPPYPAWRLPGWERASVGVHGDDGRRYADDSYGGQEFTAAFRVGEVVGIGMTVSPSRFVGGRAGVEVFFTRDGRKEGGWDLHEERDSEQKGGDLGGLEGGRDVLAAVGCFGAVEFEARFRREEWLFRP</sequence>
<dbReference type="EMBL" id="NAJQ01000115">
    <property type="protein sequence ID" value="TKA78323.1"/>
    <property type="molecule type" value="Genomic_DNA"/>
</dbReference>
<feature type="compositionally biased region" description="Basic and acidic residues" evidence="5">
    <location>
        <begin position="40"/>
        <end position="51"/>
    </location>
</feature>
<evidence type="ECO:0008006" key="8">
    <source>
        <dbReference type="Google" id="ProtNLM"/>
    </source>
</evidence>
<name>A0A4U0XSA8_9PEZI</name>
<keyword evidence="7" id="KW-1185">Reference proteome</keyword>
<evidence type="ECO:0000313" key="6">
    <source>
        <dbReference type="EMBL" id="TKA78323.1"/>
    </source>
</evidence>
<proteinExistence type="predicted"/>
<keyword evidence="3" id="KW-1133">Transmembrane helix</keyword>